<name>A0A438HD22_VITVI</name>
<dbReference type="GO" id="GO:0004672">
    <property type="term" value="F:protein kinase activity"/>
    <property type="evidence" value="ECO:0007669"/>
    <property type="project" value="InterPro"/>
</dbReference>
<comment type="caution">
    <text evidence="1">The sequence shown here is derived from an EMBL/GenBank/DDBJ whole genome shotgun (WGS) entry which is preliminary data.</text>
</comment>
<dbReference type="EMBL" id="QGNW01000241">
    <property type="protein sequence ID" value="RVW82365.1"/>
    <property type="molecule type" value="Genomic_DNA"/>
</dbReference>
<evidence type="ECO:0000313" key="2">
    <source>
        <dbReference type="Proteomes" id="UP000288805"/>
    </source>
</evidence>
<dbReference type="PANTHER" id="PTHR33710">
    <property type="entry name" value="BNAC02G09200D PROTEIN"/>
    <property type="match status" value="1"/>
</dbReference>
<protein>
    <recommendedName>
        <fullName evidence="3">Protein kinase domain-containing protein</fullName>
    </recommendedName>
</protein>
<dbReference type="SUPFAM" id="SSF56219">
    <property type="entry name" value="DNase I-like"/>
    <property type="match status" value="1"/>
</dbReference>
<dbReference type="Gene3D" id="1.10.510.10">
    <property type="entry name" value="Transferase(Phosphotransferase) domain 1"/>
    <property type="match status" value="1"/>
</dbReference>
<gene>
    <name evidence="1" type="ORF">CK203_045125</name>
</gene>
<dbReference type="PROSITE" id="PS00108">
    <property type="entry name" value="PROTEIN_KINASE_ST"/>
    <property type="match status" value="1"/>
</dbReference>
<evidence type="ECO:0008006" key="3">
    <source>
        <dbReference type="Google" id="ProtNLM"/>
    </source>
</evidence>
<dbReference type="InterPro" id="IPR011009">
    <property type="entry name" value="Kinase-like_dom_sf"/>
</dbReference>
<dbReference type="PANTHER" id="PTHR33710:SF71">
    <property type="entry name" value="ENDONUCLEASE_EXONUCLEASE_PHOSPHATASE DOMAIN-CONTAINING PROTEIN"/>
    <property type="match status" value="1"/>
</dbReference>
<evidence type="ECO:0000313" key="1">
    <source>
        <dbReference type="EMBL" id="RVW82365.1"/>
    </source>
</evidence>
<reference evidence="1 2" key="1">
    <citation type="journal article" date="2018" name="PLoS Genet.">
        <title>Population sequencing reveals clonal diversity and ancestral inbreeding in the grapevine cultivar Chardonnay.</title>
        <authorList>
            <person name="Roach M.J."/>
            <person name="Johnson D.L."/>
            <person name="Bohlmann J."/>
            <person name="van Vuuren H.J."/>
            <person name="Jones S.J."/>
            <person name="Pretorius I.S."/>
            <person name="Schmidt S.A."/>
            <person name="Borneman A.R."/>
        </authorList>
    </citation>
    <scope>NUCLEOTIDE SEQUENCE [LARGE SCALE GENOMIC DNA]</scope>
    <source>
        <strain evidence="2">cv. Chardonnay</strain>
        <tissue evidence="1">Leaf</tissue>
    </source>
</reference>
<dbReference type="AlphaFoldDB" id="A0A438HD22"/>
<proteinExistence type="predicted"/>
<dbReference type="Proteomes" id="UP000288805">
    <property type="component" value="Unassembled WGS sequence"/>
</dbReference>
<sequence>MLVTITTDTQRSTIMVSRKRSEMIEGFTALHGKNIVHFDLKSDNLLVNLRDPHRPICKRLGRTTGLWGIKWNGDKLDSGSAVRGLRDCELIDPLRNATSTWSNLQWSSICKELDRFLYSLDWDVGFSNSLQESLPCPTSDHCQMGLDTNPSKWGPTPFRFESMKAKLKLWNKDNFGNIKEKKEAIIKDITMVDFYEAEDAL</sequence>
<dbReference type="SUPFAM" id="SSF56112">
    <property type="entry name" value="Protein kinase-like (PK-like)"/>
    <property type="match status" value="1"/>
</dbReference>
<dbReference type="InterPro" id="IPR036691">
    <property type="entry name" value="Endo/exonu/phosph_ase_sf"/>
</dbReference>
<dbReference type="InterPro" id="IPR008271">
    <property type="entry name" value="Ser/Thr_kinase_AS"/>
</dbReference>
<organism evidence="1 2">
    <name type="scientific">Vitis vinifera</name>
    <name type="common">Grape</name>
    <dbReference type="NCBI Taxonomy" id="29760"/>
    <lineage>
        <taxon>Eukaryota</taxon>
        <taxon>Viridiplantae</taxon>
        <taxon>Streptophyta</taxon>
        <taxon>Embryophyta</taxon>
        <taxon>Tracheophyta</taxon>
        <taxon>Spermatophyta</taxon>
        <taxon>Magnoliopsida</taxon>
        <taxon>eudicotyledons</taxon>
        <taxon>Gunneridae</taxon>
        <taxon>Pentapetalae</taxon>
        <taxon>rosids</taxon>
        <taxon>Vitales</taxon>
        <taxon>Vitaceae</taxon>
        <taxon>Viteae</taxon>
        <taxon>Vitis</taxon>
    </lineage>
</organism>
<accession>A0A438HD22</accession>